<evidence type="ECO:0000256" key="5">
    <source>
        <dbReference type="ARBA" id="ARBA00013948"/>
    </source>
</evidence>
<dbReference type="AlphaFoldDB" id="A0A9W9QGA0"/>
<evidence type="ECO:0000256" key="2">
    <source>
        <dbReference type="ARBA" id="ARBA00004574"/>
    </source>
</evidence>
<dbReference type="Pfam" id="PF00069">
    <property type="entry name" value="Pkinase"/>
    <property type="match status" value="1"/>
</dbReference>
<protein>
    <recommendedName>
        <fullName evidence="6">EKC/KEOPS complex subunit BUD32</fullName>
        <ecNumber evidence="4">2.7.11.1</ecNumber>
    </recommendedName>
    <alternativeName>
        <fullName evidence="8 9">Atypical Serine/threonine protein kinase BUD32</fullName>
    </alternativeName>
    <alternativeName>
        <fullName evidence="5">EKC/KEOPS complex subunit bud32</fullName>
    </alternativeName>
</protein>
<evidence type="ECO:0000259" key="12">
    <source>
        <dbReference type="PROSITE" id="PS50011"/>
    </source>
</evidence>
<dbReference type="EMBL" id="JAPZBQ010000004">
    <property type="protein sequence ID" value="KAJ5335589.1"/>
    <property type="molecule type" value="Genomic_DNA"/>
</dbReference>
<evidence type="ECO:0000256" key="6">
    <source>
        <dbReference type="ARBA" id="ARBA00019973"/>
    </source>
</evidence>
<dbReference type="InterPro" id="IPR011009">
    <property type="entry name" value="Kinase-like_dom_sf"/>
</dbReference>
<comment type="subunit">
    <text evidence="3">Component of the EKC/KEOPS complex composed of at least BUD32, CGI121, GON7, KAE1 and PCC1; the whole complex dimerizes.</text>
</comment>
<comment type="caution">
    <text evidence="13">The sequence shown here is derived from an EMBL/GenBank/DDBJ whole genome shotgun (WGS) entry which is preliminary data.</text>
</comment>
<dbReference type="PROSITE" id="PS00109">
    <property type="entry name" value="PROTEIN_KINASE_TYR"/>
    <property type="match status" value="1"/>
</dbReference>
<reference evidence="13" key="1">
    <citation type="submission" date="2022-12" db="EMBL/GenBank/DDBJ databases">
        <authorList>
            <person name="Petersen C."/>
        </authorList>
    </citation>
    <scope>NUCLEOTIDE SEQUENCE</scope>
    <source>
        <strain evidence="13">IBT 35673</strain>
    </source>
</reference>
<dbReference type="GO" id="GO:0005524">
    <property type="term" value="F:ATP binding"/>
    <property type="evidence" value="ECO:0007669"/>
    <property type="project" value="InterPro"/>
</dbReference>
<sequence>MNQLPFGMDGINFLLDDRGLRIHPSTILSIGTYAVVIRQNDVAIKMPIVHSFDGVMSIHKNRAKMQAEQLVYRQLMPDPTATLEGVVPCVRMWSYTIELQYMSQGTLGVMLQTRGISPIPLQRRWIRQLATGLRNIHARRVLHNDLALRNILLDGSLNVMITDFGVSSIVPLGLDMMLYRDRHGCSMWTDLVQLGSIIYHIVTGVPSRVTIYPHHDLYAILPPRNIWPDVRSLWAGQIIEDCWNAGALGPAGAQAILNRLDHLT</sequence>
<dbReference type="PANTHER" id="PTHR23257:SF974">
    <property type="entry name" value="RECEPTOR-INTERACTING SERINE_THREONINE-PROTEIN KINASE 3"/>
    <property type="match status" value="1"/>
</dbReference>
<dbReference type="PANTHER" id="PTHR23257">
    <property type="entry name" value="SERINE-THREONINE PROTEIN KINASE"/>
    <property type="match status" value="1"/>
</dbReference>
<feature type="domain" description="Protein kinase" evidence="12">
    <location>
        <begin position="22"/>
        <end position="264"/>
    </location>
</feature>
<comment type="subcellular location">
    <subcellularLocation>
        <location evidence="2">Chromosome</location>
        <location evidence="2">Telomere</location>
    </subcellularLocation>
</comment>
<dbReference type="EC" id="2.7.11.1" evidence="4"/>
<accession>A0A9W9QGA0</accession>
<evidence type="ECO:0000256" key="3">
    <source>
        <dbReference type="ARBA" id="ARBA00011534"/>
    </source>
</evidence>
<evidence type="ECO:0000256" key="4">
    <source>
        <dbReference type="ARBA" id="ARBA00012513"/>
    </source>
</evidence>
<dbReference type="Gene3D" id="1.10.510.10">
    <property type="entry name" value="Transferase(Phosphotransferase) domain 1"/>
    <property type="match status" value="1"/>
</dbReference>
<evidence type="ECO:0000256" key="10">
    <source>
        <dbReference type="ARBA" id="ARBA00047899"/>
    </source>
</evidence>
<comment type="catalytic activity">
    <reaction evidence="11">
        <text>L-seryl-[protein] + ATP = O-phospho-L-seryl-[protein] + ADP + H(+)</text>
        <dbReference type="Rhea" id="RHEA:17989"/>
        <dbReference type="Rhea" id="RHEA-COMP:9863"/>
        <dbReference type="Rhea" id="RHEA-COMP:11604"/>
        <dbReference type="ChEBI" id="CHEBI:15378"/>
        <dbReference type="ChEBI" id="CHEBI:29999"/>
        <dbReference type="ChEBI" id="CHEBI:30616"/>
        <dbReference type="ChEBI" id="CHEBI:83421"/>
        <dbReference type="ChEBI" id="CHEBI:456216"/>
        <dbReference type="EC" id="2.7.11.1"/>
    </reaction>
</comment>
<evidence type="ECO:0000256" key="11">
    <source>
        <dbReference type="ARBA" id="ARBA00048679"/>
    </source>
</evidence>
<evidence type="ECO:0000256" key="1">
    <source>
        <dbReference type="ARBA" id="ARBA00003747"/>
    </source>
</evidence>
<keyword evidence="7" id="KW-0158">Chromosome</keyword>
<dbReference type="InterPro" id="IPR050167">
    <property type="entry name" value="Ser_Thr_protein_kinase"/>
</dbReference>
<evidence type="ECO:0000313" key="14">
    <source>
        <dbReference type="Proteomes" id="UP001147695"/>
    </source>
</evidence>
<comment type="catalytic activity">
    <reaction evidence="10">
        <text>L-threonyl-[protein] + ATP = O-phospho-L-threonyl-[protein] + ADP + H(+)</text>
        <dbReference type="Rhea" id="RHEA:46608"/>
        <dbReference type="Rhea" id="RHEA-COMP:11060"/>
        <dbReference type="Rhea" id="RHEA-COMP:11605"/>
        <dbReference type="ChEBI" id="CHEBI:15378"/>
        <dbReference type="ChEBI" id="CHEBI:30013"/>
        <dbReference type="ChEBI" id="CHEBI:30616"/>
        <dbReference type="ChEBI" id="CHEBI:61977"/>
        <dbReference type="ChEBI" id="CHEBI:456216"/>
        <dbReference type="EC" id="2.7.11.1"/>
    </reaction>
</comment>
<reference evidence="13" key="2">
    <citation type="journal article" date="2023" name="IMA Fungus">
        <title>Comparative genomic study of the Penicillium genus elucidates a diverse pangenome and 15 lateral gene transfer events.</title>
        <authorList>
            <person name="Petersen C."/>
            <person name="Sorensen T."/>
            <person name="Nielsen M.R."/>
            <person name="Sondergaard T.E."/>
            <person name="Sorensen J.L."/>
            <person name="Fitzpatrick D.A."/>
            <person name="Frisvad J.C."/>
            <person name="Nielsen K.L."/>
        </authorList>
    </citation>
    <scope>NUCLEOTIDE SEQUENCE</scope>
    <source>
        <strain evidence="13">IBT 35673</strain>
    </source>
</reference>
<dbReference type="GO" id="GO:0004674">
    <property type="term" value="F:protein serine/threonine kinase activity"/>
    <property type="evidence" value="ECO:0007669"/>
    <property type="project" value="UniProtKB-EC"/>
</dbReference>
<dbReference type="GO" id="GO:0000781">
    <property type="term" value="C:chromosome, telomeric region"/>
    <property type="evidence" value="ECO:0007669"/>
    <property type="project" value="UniProtKB-SubCell"/>
</dbReference>
<dbReference type="GO" id="GO:0007165">
    <property type="term" value="P:signal transduction"/>
    <property type="evidence" value="ECO:0007669"/>
    <property type="project" value="TreeGrafter"/>
</dbReference>
<dbReference type="SUPFAM" id="SSF56112">
    <property type="entry name" value="Protein kinase-like (PK-like)"/>
    <property type="match status" value="1"/>
</dbReference>
<dbReference type="GO" id="GO:0005737">
    <property type="term" value="C:cytoplasm"/>
    <property type="evidence" value="ECO:0007669"/>
    <property type="project" value="TreeGrafter"/>
</dbReference>
<dbReference type="PROSITE" id="PS50011">
    <property type="entry name" value="PROTEIN_KINASE_DOM"/>
    <property type="match status" value="1"/>
</dbReference>
<dbReference type="Proteomes" id="UP001147695">
    <property type="component" value="Unassembled WGS sequence"/>
</dbReference>
<evidence type="ECO:0000256" key="9">
    <source>
        <dbReference type="ARBA" id="ARBA00033194"/>
    </source>
</evidence>
<dbReference type="InterPro" id="IPR000719">
    <property type="entry name" value="Prot_kinase_dom"/>
</dbReference>
<gene>
    <name evidence="13" type="ORF">N7452_007992</name>
</gene>
<dbReference type="InterPro" id="IPR008266">
    <property type="entry name" value="Tyr_kinase_AS"/>
</dbReference>
<evidence type="ECO:0000256" key="7">
    <source>
        <dbReference type="ARBA" id="ARBA00022895"/>
    </source>
</evidence>
<organism evidence="13 14">
    <name type="scientific">Penicillium brevicompactum</name>
    <dbReference type="NCBI Taxonomy" id="5074"/>
    <lineage>
        <taxon>Eukaryota</taxon>
        <taxon>Fungi</taxon>
        <taxon>Dikarya</taxon>
        <taxon>Ascomycota</taxon>
        <taxon>Pezizomycotina</taxon>
        <taxon>Eurotiomycetes</taxon>
        <taxon>Eurotiomycetidae</taxon>
        <taxon>Eurotiales</taxon>
        <taxon>Aspergillaceae</taxon>
        <taxon>Penicillium</taxon>
    </lineage>
</organism>
<proteinExistence type="predicted"/>
<evidence type="ECO:0000256" key="8">
    <source>
        <dbReference type="ARBA" id="ARBA00030980"/>
    </source>
</evidence>
<evidence type="ECO:0000313" key="13">
    <source>
        <dbReference type="EMBL" id="KAJ5335589.1"/>
    </source>
</evidence>
<keyword evidence="7" id="KW-0779">Telomere</keyword>
<comment type="function">
    <text evidence="1">Component of the EKC/KEOPS complex that is required for the formation of a threonylcarbamoyl group on adenosine at position 37 (t(6)A37) in tRNAs that read codons beginning with adenine. The complex is probably involved in the transfer of the threonylcarbamoyl moiety of threonylcarbamoyl-AMP (TC-AMP) to the N6 group of A37. BUD32 has ATPase activity in the context of the EKC/KEOPS complex and likely plays a supporting role to the catalytic subunit KAE1. The EKC/KEOPS complex also promotes both telomere uncapping and telomere elongation. The complex is required for efficient recruitment of transcriptional coactivators.</text>
</comment>
<name>A0A9W9QGA0_PENBR</name>